<protein>
    <submittedName>
        <fullName evidence="2">Uncharacterized protein</fullName>
    </submittedName>
</protein>
<dbReference type="OrthoDB" id="5194492at2"/>
<proteinExistence type="predicted"/>
<dbReference type="Proteomes" id="UP000272474">
    <property type="component" value="Unassembled WGS sequence"/>
</dbReference>
<feature type="transmembrane region" description="Helical" evidence="1">
    <location>
        <begin position="57"/>
        <end position="76"/>
    </location>
</feature>
<evidence type="ECO:0000256" key="1">
    <source>
        <dbReference type="SAM" id="Phobius"/>
    </source>
</evidence>
<sequence>MTEDAARRDVDVPQLTAAEYASLREEILKLVELQFQHVGLTVASLGTVMTVGLGTRSAPIVLVHPLLSLILFLSWFHHTSRIHRIASYIRVHVERRVGLEAMSWEHYVQRHPLPHGRASYVGLRAAFPFSSLLSLGTSLTVASRDAQTYVLFGLALACTTATCLAFFAWREPAPEARPLRHPRRGGA</sequence>
<evidence type="ECO:0000313" key="2">
    <source>
        <dbReference type="EMBL" id="RKN46953.1"/>
    </source>
</evidence>
<feature type="transmembrane region" description="Helical" evidence="1">
    <location>
        <begin position="121"/>
        <end position="143"/>
    </location>
</feature>
<name>A0A3A9ZF79_9ACTN</name>
<comment type="caution">
    <text evidence="2">The sequence shown here is derived from an EMBL/GenBank/DDBJ whole genome shotgun (WGS) entry which is preliminary data.</text>
</comment>
<gene>
    <name evidence="2" type="ORF">D7294_01785</name>
</gene>
<feature type="transmembrane region" description="Helical" evidence="1">
    <location>
        <begin position="149"/>
        <end position="169"/>
    </location>
</feature>
<dbReference type="RefSeq" id="WP_147450753.1">
    <property type="nucleotide sequence ID" value="NZ_RBAL01000001.1"/>
</dbReference>
<keyword evidence="1" id="KW-0812">Transmembrane</keyword>
<keyword evidence="1" id="KW-0472">Membrane</keyword>
<evidence type="ECO:0000313" key="3">
    <source>
        <dbReference type="Proteomes" id="UP000272474"/>
    </source>
</evidence>
<reference evidence="2 3" key="1">
    <citation type="journal article" date="2014" name="Int. J. Syst. Evol. Microbiol.">
        <title>Streptomyces hoynatensis sp. nov., isolated from deep marine sediment.</title>
        <authorList>
            <person name="Veyisoglu A."/>
            <person name="Sahin N."/>
        </authorList>
    </citation>
    <scope>NUCLEOTIDE SEQUENCE [LARGE SCALE GENOMIC DNA]</scope>
    <source>
        <strain evidence="2 3">KCTC 29097</strain>
    </source>
</reference>
<dbReference type="AlphaFoldDB" id="A0A3A9ZF79"/>
<keyword evidence="1" id="KW-1133">Transmembrane helix</keyword>
<accession>A0A3A9ZF79</accession>
<organism evidence="2 3">
    <name type="scientific">Streptomyces hoynatensis</name>
    <dbReference type="NCBI Taxonomy" id="1141874"/>
    <lineage>
        <taxon>Bacteria</taxon>
        <taxon>Bacillati</taxon>
        <taxon>Actinomycetota</taxon>
        <taxon>Actinomycetes</taxon>
        <taxon>Kitasatosporales</taxon>
        <taxon>Streptomycetaceae</taxon>
        <taxon>Streptomyces</taxon>
    </lineage>
</organism>
<dbReference type="EMBL" id="RBAL01000001">
    <property type="protein sequence ID" value="RKN46953.1"/>
    <property type="molecule type" value="Genomic_DNA"/>
</dbReference>
<keyword evidence="3" id="KW-1185">Reference proteome</keyword>